<dbReference type="PROSITE" id="PS51536">
    <property type="entry name" value="TFG"/>
    <property type="match status" value="1"/>
</dbReference>
<dbReference type="PROSITE" id="PS51512">
    <property type="entry name" value="DFDF"/>
    <property type="match status" value="1"/>
</dbReference>
<dbReference type="InterPro" id="IPR025762">
    <property type="entry name" value="DFDF"/>
</dbReference>
<dbReference type="InterPro" id="IPR019050">
    <property type="entry name" value="FDF_dom"/>
</dbReference>
<dbReference type="AlphaFoldDB" id="A0AAD5UNF5"/>
<feature type="short sequence motif" description="TFG box" evidence="2">
    <location>
        <begin position="268"/>
        <end position="288"/>
    </location>
</feature>
<dbReference type="EMBL" id="JADGKB010000009">
    <property type="protein sequence ID" value="KAJ3260773.1"/>
    <property type="molecule type" value="Genomic_DNA"/>
</dbReference>
<evidence type="ECO:0000256" key="3">
    <source>
        <dbReference type="SAM" id="MobiDB-lite"/>
    </source>
</evidence>
<dbReference type="PROSITE" id="PS51513">
    <property type="entry name" value="FFD"/>
    <property type="match status" value="1"/>
</dbReference>
<gene>
    <name evidence="7" type="ORF">HK103_007336</name>
</gene>
<feature type="compositionally biased region" description="Basic and acidic residues" evidence="3">
    <location>
        <begin position="149"/>
        <end position="161"/>
    </location>
</feature>
<dbReference type="InterPro" id="IPR025761">
    <property type="entry name" value="FFD_box"/>
</dbReference>
<keyword evidence="8" id="KW-1185">Reference proteome</keyword>
<feature type="domain" description="TFG box profile" evidence="6">
    <location>
        <begin position="268"/>
        <end position="288"/>
    </location>
</feature>
<feature type="short sequence motif" description="FFD box" evidence="1">
    <location>
        <begin position="243"/>
        <end position="258"/>
    </location>
</feature>
<evidence type="ECO:0000313" key="8">
    <source>
        <dbReference type="Proteomes" id="UP001210925"/>
    </source>
</evidence>
<name>A0AAD5UNF5_9FUNG</name>
<dbReference type="PANTHER" id="PTHR13586">
    <property type="entry name" value="SCD6 PROTEIN-RELATED"/>
    <property type="match status" value="1"/>
</dbReference>
<feature type="region of interest" description="Disordered" evidence="3">
    <location>
        <begin position="72"/>
        <end position="230"/>
    </location>
</feature>
<feature type="compositionally biased region" description="Polar residues" evidence="3">
    <location>
        <begin position="138"/>
        <end position="148"/>
    </location>
</feature>
<reference evidence="7" key="1">
    <citation type="submission" date="2020-05" db="EMBL/GenBank/DDBJ databases">
        <title>Phylogenomic resolution of chytrid fungi.</title>
        <authorList>
            <person name="Stajich J.E."/>
            <person name="Amses K."/>
            <person name="Simmons R."/>
            <person name="Seto K."/>
            <person name="Myers J."/>
            <person name="Bonds A."/>
            <person name="Quandt C.A."/>
            <person name="Barry K."/>
            <person name="Liu P."/>
            <person name="Grigoriev I."/>
            <person name="Longcore J.E."/>
            <person name="James T.Y."/>
        </authorList>
    </citation>
    <scope>NUCLEOTIDE SEQUENCE</scope>
    <source>
        <strain evidence="7">PLAUS21</strain>
    </source>
</reference>
<sequence length="316" mass="35816">MGFNEPINPAGFSNNATGFANNMPGLAPGFASPQGFANNFNQPIKAEAPRAAPLAKPKEVDQLASKLSDVKVTPNVNIQKKKPTSALQVNKPGEPIDLKVEKQRQVKKENKTVLNFSEFDDDDNEPTSSKKKPQPKTAWQNKPQQNGEKGQKSQSKSDTKQKKAQSKPSDEEAETMAEIKDGPKETQPKEGQPKENKRDNQRQDKRNNKKQGKKITIPSEEFDFESSNAKFEKTDLDSPLVEKTYSKSSFFDDISCETKDRLDSERVDMRSRRQEERSLNMETFGQAEVRHNWRGRGRGRGRNDRQRNRRPEGQEL</sequence>
<dbReference type="Proteomes" id="UP001210925">
    <property type="component" value="Unassembled WGS sequence"/>
</dbReference>
<evidence type="ECO:0000259" key="4">
    <source>
        <dbReference type="PROSITE" id="PS51512"/>
    </source>
</evidence>
<dbReference type="SMART" id="SM01199">
    <property type="entry name" value="FDF"/>
    <property type="match status" value="1"/>
</dbReference>
<evidence type="ECO:0000256" key="2">
    <source>
        <dbReference type="PROSITE-ProRule" id="PRU00869"/>
    </source>
</evidence>
<evidence type="ECO:0000313" key="7">
    <source>
        <dbReference type="EMBL" id="KAJ3260773.1"/>
    </source>
</evidence>
<evidence type="ECO:0000259" key="6">
    <source>
        <dbReference type="PROSITE" id="PS51536"/>
    </source>
</evidence>
<dbReference type="InterPro" id="IPR025768">
    <property type="entry name" value="TFG_box"/>
</dbReference>
<feature type="compositionally biased region" description="Basic and acidic residues" evidence="3">
    <location>
        <begin position="94"/>
        <end position="111"/>
    </location>
</feature>
<feature type="domain" description="DFDF" evidence="4">
    <location>
        <begin position="210"/>
        <end position="246"/>
    </location>
</feature>
<evidence type="ECO:0000256" key="1">
    <source>
        <dbReference type="PROSITE-ProRule" id="PRU00846"/>
    </source>
</evidence>
<feature type="compositionally biased region" description="Basic and acidic residues" evidence="3">
    <location>
        <begin position="301"/>
        <end position="316"/>
    </location>
</feature>
<organism evidence="7 8">
    <name type="scientific">Boothiomyces macroporosus</name>
    <dbReference type="NCBI Taxonomy" id="261099"/>
    <lineage>
        <taxon>Eukaryota</taxon>
        <taxon>Fungi</taxon>
        <taxon>Fungi incertae sedis</taxon>
        <taxon>Chytridiomycota</taxon>
        <taxon>Chytridiomycota incertae sedis</taxon>
        <taxon>Chytridiomycetes</taxon>
        <taxon>Rhizophydiales</taxon>
        <taxon>Terramycetaceae</taxon>
        <taxon>Boothiomyces</taxon>
    </lineage>
</organism>
<evidence type="ECO:0000259" key="5">
    <source>
        <dbReference type="PROSITE" id="PS51513"/>
    </source>
</evidence>
<accession>A0AAD5UNF5</accession>
<proteinExistence type="predicted"/>
<feature type="domain" description="FFD box profile" evidence="5">
    <location>
        <begin position="243"/>
        <end position="258"/>
    </location>
</feature>
<feature type="region of interest" description="Disordered" evidence="3">
    <location>
        <begin position="259"/>
        <end position="316"/>
    </location>
</feature>
<feature type="compositionally biased region" description="Basic and acidic residues" evidence="3">
    <location>
        <begin position="177"/>
        <end position="206"/>
    </location>
</feature>
<comment type="caution">
    <text evidence="7">The sequence shown here is derived from an EMBL/GenBank/DDBJ whole genome shotgun (WGS) entry which is preliminary data.</text>
</comment>
<feature type="compositionally biased region" description="Basic and acidic residues" evidence="3">
    <location>
        <begin position="259"/>
        <end position="279"/>
    </location>
</feature>
<protein>
    <submittedName>
        <fullName evidence="7">Uncharacterized protein</fullName>
    </submittedName>
</protein>